<sequence>MESSRRNVVRGKVERYFFSSWSYEDRLCLRKLYDRDVAKWVYLMQQNEAAGGRRRDDCSQWSLWRSLALKLPSWCNRSVKEKEMEHFFRRVICGVARPEQVSDLLDSLLFPERLSVAAADDANGRSEHEDGAEIQWEVIKVVDAPEPQIAASNASGAREDVGEQAMNERRVLGATGGSQPSECDKKLTAANQSDAVSVFSENDASACVLGDDVAIDVSIVRSESDDEDAVLKHILASARNAQDDGVLECTEGATVANFGDDVTLPLPRDGAGTVLSFSDCTNGDFGAENLIYGSHSEGLHSDAGHMEDKCSTGGPEEDICGSACESPCSVSNRRDAKIQSTPETVDRGVQCDIDSDYLNELMEIEDALNVEVVMLFRRMLEMQDEPTE</sequence>
<protein>
    <submittedName>
        <fullName evidence="1">Uncharacterized protein</fullName>
    </submittedName>
</protein>
<proteinExistence type="predicted"/>
<organism evidence="1 2">
    <name type="scientific">Hyalomma asiaticum</name>
    <name type="common">Tick</name>
    <dbReference type="NCBI Taxonomy" id="266040"/>
    <lineage>
        <taxon>Eukaryota</taxon>
        <taxon>Metazoa</taxon>
        <taxon>Ecdysozoa</taxon>
        <taxon>Arthropoda</taxon>
        <taxon>Chelicerata</taxon>
        <taxon>Arachnida</taxon>
        <taxon>Acari</taxon>
        <taxon>Parasitiformes</taxon>
        <taxon>Ixodida</taxon>
        <taxon>Ixodoidea</taxon>
        <taxon>Ixodidae</taxon>
        <taxon>Hyalomminae</taxon>
        <taxon>Hyalomma</taxon>
    </lineage>
</organism>
<name>A0ACB7TGY6_HYAAI</name>
<reference evidence="1" key="1">
    <citation type="submission" date="2020-05" db="EMBL/GenBank/DDBJ databases">
        <title>Large-scale comparative analyses of tick genomes elucidate their genetic diversity and vector capacities.</title>
        <authorList>
            <person name="Jia N."/>
            <person name="Wang J."/>
            <person name="Shi W."/>
            <person name="Du L."/>
            <person name="Sun Y."/>
            <person name="Zhan W."/>
            <person name="Jiang J."/>
            <person name="Wang Q."/>
            <person name="Zhang B."/>
            <person name="Ji P."/>
            <person name="Sakyi L.B."/>
            <person name="Cui X."/>
            <person name="Yuan T."/>
            <person name="Jiang B."/>
            <person name="Yang W."/>
            <person name="Lam T.T.-Y."/>
            <person name="Chang Q."/>
            <person name="Ding S."/>
            <person name="Wang X."/>
            <person name="Zhu J."/>
            <person name="Ruan X."/>
            <person name="Zhao L."/>
            <person name="Wei J."/>
            <person name="Que T."/>
            <person name="Du C."/>
            <person name="Cheng J."/>
            <person name="Dai P."/>
            <person name="Han X."/>
            <person name="Huang E."/>
            <person name="Gao Y."/>
            <person name="Liu J."/>
            <person name="Shao H."/>
            <person name="Ye R."/>
            <person name="Li L."/>
            <person name="Wei W."/>
            <person name="Wang X."/>
            <person name="Wang C."/>
            <person name="Yang T."/>
            <person name="Huo Q."/>
            <person name="Li W."/>
            <person name="Guo W."/>
            <person name="Chen H."/>
            <person name="Zhou L."/>
            <person name="Ni X."/>
            <person name="Tian J."/>
            <person name="Zhou Y."/>
            <person name="Sheng Y."/>
            <person name="Liu T."/>
            <person name="Pan Y."/>
            <person name="Xia L."/>
            <person name="Li J."/>
            <person name="Zhao F."/>
            <person name="Cao W."/>
        </authorList>
    </citation>
    <scope>NUCLEOTIDE SEQUENCE</scope>
    <source>
        <strain evidence="1">Hyas-2018</strain>
    </source>
</reference>
<dbReference type="EMBL" id="CM023481">
    <property type="protein sequence ID" value="KAH6946208.1"/>
    <property type="molecule type" value="Genomic_DNA"/>
</dbReference>
<keyword evidence="2" id="KW-1185">Reference proteome</keyword>
<evidence type="ECO:0000313" key="2">
    <source>
        <dbReference type="Proteomes" id="UP000821845"/>
    </source>
</evidence>
<comment type="caution">
    <text evidence="1">The sequence shown here is derived from an EMBL/GenBank/DDBJ whole genome shotgun (WGS) entry which is preliminary data.</text>
</comment>
<evidence type="ECO:0000313" key="1">
    <source>
        <dbReference type="EMBL" id="KAH6946208.1"/>
    </source>
</evidence>
<accession>A0ACB7TGY6</accession>
<gene>
    <name evidence="1" type="ORF">HPB50_012162</name>
</gene>
<dbReference type="Proteomes" id="UP000821845">
    <property type="component" value="Chromosome 1"/>
</dbReference>